<dbReference type="Pfam" id="PF26337">
    <property type="entry name" value="Gtf3_C"/>
    <property type="match status" value="1"/>
</dbReference>
<evidence type="ECO:0000259" key="2">
    <source>
        <dbReference type="Pfam" id="PF26337"/>
    </source>
</evidence>
<reference evidence="4" key="1">
    <citation type="journal article" date="2019" name="Int. J. Syst. Evol. Microbiol.">
        <title>The Global Catalogue of Microorganisms (GCM) 10K type strain sequencing project: providing services to taxonomists for standard genome sequencing and annotation.</title>
        <authorList>
            <consortium name="The Broad Institute Genomics Platform"/>
            <consortium name="The Broad Institute Genome Sequencing Center for Infectious Disease"/>
            <person name="Wu L."/>
            <person name="Ma J."/>
        </authorList>
    </citation>
    <scope>NUCLEOTIDE SEQUENCE [LARGE SCALE GENOMIC DNA]</scope>
    <source>
        <strain evidence="4">KCTC 19466</strain>
    </source>
</reference>
<proteinExistence type="predicted"/>
<feature type="compositionally biased region" description="Low complexity" evidence="1">
    <location>
        <begin position="319"/>
        <end position="332"/>
    </location>
</feature>
<dbReference type="EMBL" id="BMXK01000012">
    <property type="protein sequence ID" value="GHD11794.1"/>
    <property type="molecule type" value="Genomic_DNA"/>
</dbReference>
<dbReference type="Gene3D" id="3.40.50.2000">
    <property type="entry name" value="Glycogen Phosphorylase B"/>
    <property type="match status" value="1"/>
</dbReference>
<dbReference type="Proteomes" id="UP000642819">
    <property type="component" value="Unassembled WGS sequence"/>
</dbReference>
<feature type="region of interest" description="Disordered" evidence="1">
    <location>
        <begin position="306"/>
        <end position="334"/>
    </location>
</feature>
<evidence type="ECO:0000256" key="1">
    <source>
        <dbReference type="SAM" id="MobiDB-lite"/>
    </source>
</evidence>
<accession>A0ABQ3GLY6</accession>
<keyword evidence="4" id="KW-1185">Reference proteome</keyword>
<evidence type="ECO:0000313" key="4">
    <source>
        <dbReference type="Proteomes" id="UP000642819"/>
    </source>
</evidence>
<protein>
    <recommendedName>
        <fullName evidence="2">Glucosyltransferase 3-like C-terminal domain-containing protein</fullName>
    </recommendedName>
</protein>
<name>A0ABQ3GLY6_9MICC</name>
<sequence>MKILLLTSGMSPAEAMWVDVLDDAGHTVDVFDAPSAQWLRRRAYHPAKVVPDWVRSWTYRSTGNAINSFYRLLVEGGDYDDVVTSGIAAGGAMARHCERGFTPLLWRGDLDFSSARVVLTEDFEALTSAAGRILLEDEYEFDKALSKGSNSAHLLHSTRPVDSLRPLLQPPSAAGAGQYPKVAVLHPERMSEARLEAYRRMLDAVAQRYGGSAEAVSAASLYRLRDAQRNRRFDDIASTRLEGFTHAVLIGVSRDHSSLADAFDAPATRDRFVVEDTIGMGFWADRAGFGRTGRGARLGEVLDEVLSGGSESGADPVQPADTVTPPTTSDDPMVPLRRIMERPVPRLYEELRAVEADGPLDVFFSTSPLEDRTNGARPQRVRNMAEALDERSPAVRVYSTPGVFERRADLIHRLLRGGRAAGLLYAENSTSPIPFDTTLNGLERLFAEFRAAGGRSAWFVRDLHWLEKDADFLDDPERKQEFIKRGLRELSIAGQGTDVLLAPCDASAVGFESLLAGLDDAEYRWAAMPPAVADANAVTPHANASETTTLLYAGGVGSFYAMDSYLQAITSLPTERFRFDFLVRPAEVENLVGFLAAHGLEDDARVAITTDELDVYAPREGVTIGTVLLDSEYARFAFPYKTVSMLEKGFPLLTYSDMAIADFVESNEIGTTCERTAASVAEALEAMSRHDYTDAIRRARVTESWTARIRQLEALLDSEREGSQPASTS</sequence>
<organism evidence="3 4">
    <name type="scientific">Zhihengliuella salsuginis</name>
    <dbReference type="NCBI Taxonomy" id="578222"/>
    <lineage>
        <taxon>Bacteria</taxon>
        <taxon>Bacillati</taxon>
        <taxon>Actinomycetota</taxon>
        <taxon>Actinomycetes</taxon>
        <taxon>Micrococcales</taxon>
        <taxon>Micrococcaceae</taxon>
        <taxon>Zhihengliuella</taxon>
    </lineage>
</organism>
<feature type="domain" description="Glucosyltransferase 3-like C-terminal" evidence="2">
    <location>
        <begin position="631"/>
        <end position="700"/>
    </location>
</feature>
<gene>
    <name evidence="3" type="ORF">GCM10008096_26570</name>
</gene>
<evidence type="ECO:0000313" key="3">
    <source>
        <dbReference type="EMBL" id="GHD11794.1"/>
    </source>
</evidence>
<comment type="caution">
    <text evidence="3">The sequence shown here is derived from an EMBL/GenBank/DDBJ whole genome shotgun (WGS) entry which is preliminary data.</text>
</comment>
<dbReference type="InterPro" id="IPR058592">
    <property type="entry name" value="Gtf3_C"/>
</dbReference>